<protein>
    <submittedName>
        <fullName evidence="1">Uncharacterized protein</fullName>
    </submittedName>
</protein>
<reference evidence="1" key="1">
    <citation type="journal article" date="2015" name="Nature">
        <title>Complex archaea that bridge the gap between prokaryotes and eukaryotes.</title>
        <authorList>
            <person name="Spang A."/>
            <person name="Saw J.H."/>
            <person name="Jorgensen S.L."/>
            <person name="Zaremba-Niedzwiedzka K."/>
            <person name="Martijn J."/>
            <person name="Lind A.E."/>
            <person name="van Eijk R."/>
            <person name="Schleper C."/>
            <person name="Guy L."/>
            <person name="Ettema T.J."/>
        </authorList>
    </citation>
    <scope>NUCLEOTIDE SEQUENCE</scope>
</reference>
<evidence type="ECO:0000313" key="1">
    <source>
        <dbReference type="EMBL" id="KKN46748.1"/>
    </source>
</evidence>
<organism evidence="1">
    <name type="scientific">marine sediment metagenome</name>
    <dbReference type="NCBI Taxonomy" id="412755"/>
    <lineage>
        <taxon>unclassified sequences</taxon>
        <taxon>metagenomes</taxon>
        <taxon>ecological metagenomes</taxon>
    </lineage>
</organism>
<proteinExistence type="predicted"/>
<accession>A0A0F9TZD5</accession>
<gene>
    <name evidence="1" type="ORF">LCGC14_0669720</name>
</gene>
<comment type="caution">
    <text evidence="1">The sequence shown here is derived from an EMBL/GenBank/DDBJ whole genome shotgun (WGS) entry which is preliminary data.</text>
</comment>
<dbReference type="AlphaFoldDB" id="A0A0F9TZD5"/>
<name>A0A0F9TZD5_9ZZZZ</name>
<sequence length="61" mass="6753">MIWEGNIIIRGPGGIIDSPLQDPIEADNLNEVLEKLTKIQFPDTDIVHTIGLTLKVKEATK</sequence>
<dbReference type="EMBL" id="LAZR01001313">
    <property type="protein sequence ID" value="KKN46748.1"/>
    <property type="molecule type" value="Genomic_DNA"/>
</dbReference>